<dbReference type="AlphaFoldDB" id="A0A0E9S8N8"/>
<evidence type="ECO:0000313" key="1">
    <source>
        <dbReference type="EMBL" id="JAH37592.1"/>
    </source>
</evidence>
<organism evidence="1">
    <name type="scientific">Anguilla anguilla</name>
    <name type="common">European freshwater eel</name>
    <name type="synonym">Muraena anguilla</name>
    <dbReference type="NCBI Taxonomy" id="7936"/>
    <lineage>
        <taxon>Eukaryota</taxon>
        <taxon>Metazoa</taxon>
        <taxon>Chordata</taxon>
        <taxon>Craniata</taxon>
        <taxon>Vertebrata</taxon>
        <taxon>Euteleostomi</taxon>
        <taxon>Actinopterygii</taxon>
        <taxon>Neopterygii</taxon>
        <taxon>Teleostei</taxon>
        <taxon>Anguilliformes</taxon>
        <taxon>Anguillidae</taxon>
        <taxon>Anguilla</taxon>
    </lineage>
</organism>
<reference evidence="1" key="2">
    <citation type="journal article" date="2015" name="Fish Shellfish Immunol.">
        <title>Early steps in the European eel (Anguilla anguilla)-Vibrio vulnificus interaction in the gills: Role of the RtxA13 toxin.</title>
        <authorList>
            <person name="Callol A."/>
            <person name="Pajuelo D."/>
            <person name="Ebbesson L."/>
            <person name="Teles M."/>
            <person name="MacKenzie S."/>
            <person name="Amaro C."/>
        </authorList>
    </citation>
    <scope>NUCLEOTIDE SEQUENCE</scope>
</reference>
<name>A0A0E9S8N8_ANGAN</name>
<accession>A0A0E9S8N8</accession>
<proteinExistence type="predicted"/>
<reference evidence="1" key="1">
    <citation type="submission" date="2014-11" db="EMBL/GenBank/DDBJ databases">
        <authorList>
            <person name="Amaro Gonzalez C."/>
        </authorList>
    </citation>
    <scope>NUCLEOTIDE SEQUENCE</scope>
</reference>
<dbReference type="EMBL" id="GBXM01070985">
    <property type="protein sequence ID" value="JAH37592.1"/>
    <property type="molecule type" value="Transcribed_RNA"/>
</dbReference>
<protein>
    <submittedName>
        <fullName evidence="1">Uncharacterized protein</fullName>
    </submittedName>
</protein>
<sequence>MQMTLHLSLSVFLLLMLICSY</sequence>